<organism evidence="1 2">
    <name type="scientific">Iris pallida</name>
    <name type="common">Sweet iris</name>
    <dbReference type="NCBI Taxonomy" id="29817"/>
    <lineage>
        <taxon>Eukaryota</taxon>
        <taxon>Viridiplantae</taxon>
        <taxon>Streptophyta</taxon>
        <taxon>Embryophyta</taxon>
        <taxon>Tracheophyta</taxon>
        <taxon>Spermatophyta</taxon>
        <taxon>Magnoliopsida</taxon>
        <taxon>Liliopsida</taxon>
        <taxon>Asparagales</taxon>
        <taxon>Iridaceae</taxon>
        <taxon>Iridoideae</taxon>
        <taxon>Irideae</taxon>
        <taxon>Iris</taxon>
    </lineage>
</organism>
<dbReference type="AlphaFoldDB" id="A0AAX6H0T9"/>
<comment type="caution">
    <text evidence="1">The sequence shown here is derived from an EMBL/GenBank/DDBJ whole genome shotgun (WGS) entry which is preliminary data.</text>
</comment>
<proteinExistence type="predicted"/>
<dbReference type="Proteomes" id="UP001140949">
    <property type="component" value="Unassembled WGS sequence"/>
</dbReference>
<sequence length="68" mass="7726">MSAWKGHSFFYTPLSHNCFNSLLYFNSLSSLGSLLLHSKAPSAAEHYSPYFIFHLQSYSLSLSTPQKH</sequence>
<reference evidence="1" key="1">
    <citation type="journal article" date="2023" name="GigaByte">
        <title>Genome assembly of the bearded iris, Iris pallida Lam.</title>
        <authorList>
            <person name="Bruccoleri R.E."/>
            <person name="Oakeley E.J."/>
            <person name="Faust A.M.E."/>
            <person name="Altorfer M."/>
            <person name="Dessus-Babus S."/>
            <person name="Burckhardt D."/>
            <person name="Oertli M."/>
            <person name="Naumann U."/>
            <person name="Petersen F."/>
            <person name="Wong J."/>
        </authorList>
    </citation>
    <scope>NUCLEOTIDE SEQUENCE</scope>
    <source>
        <strain evidence="1">GSM-AAB239-AS_SAM_17_03QT</strain>
    </source>
</reference>
<dbReference type="EMBL" id="JANAVB010014400">
    <property type="protein sequence ID" value="KAJ6834384.1"/>
    <property type="molecule type" value="Genomic_DNA"/>
</dbReference>
<name>A0AAX6H0T9_IRIPA</name>
<evidence type="ECO:0000313" key="1">
    <source>
        <dbReference type="EMBL" id="KAJ6834384.1"/>
    </source>
</evidence>
<reference evidence="1" key="2">
    <citation type="submission" date="2023-04" db="EMBL/GenBank/DDBJ databases">
        <authorList>
            <person name="Bruccoleri R.E."/>
            <person name="Oakeley E.J."/>
            <person name="Faust A.-M."/>
            <person name="Dessus-Babus S."/>
            <person name="Altorfer M."/>
            <person name="Burckhardt D."/>
            <person name="Oertli M."/>
            <person name="Naumann U."/>
            <person name="Petersen F."/>
            <person name="Wong J."/>
        </authorList>
    </citation>
    <scope>NUCLEOTIDE SEQUENCE</scope>
    <source>
        <strain evidence="1">GSM-AAB239-AS_SAM_17_03QT</strain>
        <tissue evidence="1">Leaf</tissue>
    </source>
</reference>
<keyword evidence="2" id="KW-1185">Reference proteome</keyword>
<protein>
    <submittedName>
        <fullName evidence="1">Uncharacterized protein</fullName>
    </submittedName>
</protein>
<gene>
    <name evidence="1" type="ORF">M6B38_335025</name>
</gene>
<accession>A0AAX6H0T9</accession>
<evidence type="ECO:0000313" key="2">
    <source>
        <dbReference type="Proteomes" id="UP001140949"/>
    </source>
</evidence>